<keyword evidence="3" id="KW-0349">Heme</keyword>
<dbReference type="SUPFAM" id="SSF48264">
    <property type="entry name" value="Cytochrome P450"/>
    <property type="match status" value="1"/>
</dbReference>
<organism evidence="8 9">
    <name type="scientific">Molorchus minor</name>
    <dbReference type="NCBI Taxonomy" id="1323400"/>
    <lineage>
        <taxon>Eukaryota</taxon>
        <taxon>Metazoa</taxon>
        <taxon>Ecdysozoa</taxon>
        <taxon>Arthropoda</taxon>
        <taxon>Hexapoda</taxon>
        <taxon>Insecta</taxon>
        <taxon>Pterygota</taxon>
        <taxon>Neoptera</taxon>
        <taxon>Endopterygota</taxon>
        <taxon>Coleoptera</taxon>
        <taxon>Polyphaga</taxon>
        <taxon>Cucujiformia</taxon>
        <taxon>Chrysomeloidea</taxon>
        <taxon>Cerambycidae</taxon>
        <taxon>Lamiinae</taxon>
        <taxon>Monochamini</taxon>
        <taxon>Molorchus</taxon>
    </lineage>
</organism>
<keyword evidence="9" id="KW-1185">Reference proteome</keyword>
<evidence type="ECO:0000313" key="8">
    <source>
        <dbReference type="EMBL" id="KAJ8968195.1"/>
    </source>
</evidence>
<keyword evidence="6" id="KW-0408">Iron</keyword>
<keyword evidence="4" id="KW-0479">Metal-binding</keyword>
<comment type="similarity">
    <text evidence="2">Belongs to the cytochrome P450 family.</text>
</comment>
<dbReference type="EMBL" id="JAPWTJ010002045">
    <property type="protein sequence ID" value="KAJ8968195.1"/>
    <property type="molecule type" value="Genomic_DNA"/>
</dbReference>
<name>A0ABQ9IX40_9CUCU</name>
<evidence type="ECO:0000313" key="9">
    <source>
        <dbReference type="Proteomes" id="UP001162164"/>
    </source>
</evidence>
<dbReference type="PANTHER" id="PTHR24279">
    <property type="entry name" value="CYTOCHROME P450"/>
    <property type="match status" value="1"/>
</dbReference>
<protein>
    <recommendedName>
        <fullName evidence="10">Cytochrome P450</fullName>
    </recommendedName>
</protein>
<evidence type="ECO:0000256" key="5">
    <source>
        <dbReference type="ARBA" id="ARBA00023002"/>
    </source>
</evidence>
<dbReference type="Gene3D" id="1.10.630.10">
    <property type="entry name" value="Cytochrome P450"/>
    <property type="match status" value="1"/>
</dbReference>
<comment type="cofactor">
    <cofactor evidence="1">
        <name>heme</name>
        <dbReference type="ChEBI" id="CHEBI:30413"/>
    </cofactor>
</comment>
<evidence type="ECO:0000256" key="2">
    <source>
        <dbReference type="ARBA" id="ARBA00010617"/>
    </source>
</evidence>
<proteinExistence type="inferred from homology"/>
<dbReference type="PANTHER" id="PTHR24279:SF120">
    <property type="entry name" value="CYTOCHROME P450"/>
    <property type="match status" value="1"/>
</dbReference>
<keyword evidence="5" id="KW-0560">Oxidoreductase</keyword>
<evidence type="ECO:0008006" key="10">
    <source>
        <dbReference type="Google" id="ProtNLM"/>
    </source>
</evidence>
<evidence type="ECO:0000256" key="1">
    <source>
        <dbReference type="ARBA" id="ARBA00001971"/>
    </source>
</evidence>
<sequence>MSTKISRKLLKPKLTGLIRAYSTEKQLTVDRLYSTAIGVIPENYNADVYEHTAERVTVKPKEYKEIPGPKELPVVGNAWRFAPIIGQYKIHELDKVGGLIGHPDLLFVFNGDDIQKVFRREEVLPHRPSMPSLHYYKQHLKRDFFEGNEGVIGVHGPKWDAFRKQVQQILLPPSTAKKYIEPLNIIATDFFEMEEMLDENSELPEHFSFGDIQMGLRM</sequence>
<evidence type="ECO:0000256" key="4">
    <source>
        <dbReference type="ARBA" id="ARBA00022723"/>
    </source>
</evidence>
<evidence type="ECO:0000256" key="7">
    <source>
        <dbReference type="ARBA" id="ARBA00023033"/>
    </source>
</evidence>
<comment type="caution">
    <text evidence="8">The sequence shown here is derived from an EMBL/GenBank/DDBJ whole genome shotgun (WGS) entry which is preliminary data.</text>
</comment>
<keyword evidence="7" id="KW-0503">Monooxygenase</keyword>
<gene>
    <name evidence="8" type="ORF">NQ317_006797</name>
</gene>
<dbReference type="Proteomes" id="UP001162164">
    <property type="component" value="Unassembled WGS sequence"/>
</dbReference>
<evidence type="ECO:0000256" key="3">
    <source>
        <dbReference type="ARBA" id="ARBA00022617"/>
    </source>
</evidence>
<accession>A0ABQ9IX40</accession>
<dbReference type="InterPro" id="IPR036396">
    <property type="entry name" value="Cyt_P450_sf"/>
</dbReference>
<evidence type="ECO:0000256" key="6">
    <source>
        <dbReference type="ARBA" id="ARBA00023004"/>
    </source>
</evidence>
<reference evidence="8" key="1">
    <citation type="journal article" date="2023" name="Insect Mol. Biol.">
        <title>Genome sequencing provides insights into the evolution of gene families encoding plant cell wall-degrading enzymes in longhorned beetles.</title>
        <authorList>
            <person name="Shin N.R."/>
            <person name="Okamura Y."/>
            <person name="Kirsch R."/>
            <person name="Pauchet Y."/>
        </authorList>
    </citation>
    <scope>NUCLEOTIDE SEQUENCE</scope>
    <source>
        <strain evidence="8">MMC_N1</strain>
    </source>
</reference>
<dbReference type="InterPro" id="IPR050479">
    <property type="entry name" value="CYP11_CYP27_families"/>
</dbReference>